<sequence>MNDKLTNYKHSLLCSHQLSRAYWIFQFEICKNDIDSFSWVLLEDFKTWFSFQVYIKLKHEIYHNKPSNCILCGLINLT</sequence>
<comment type="caution">
    <text evidence="1">The sequence shown here is derived from an EMBL/GenBank/DDBJ whole genome shotgun (WGS) entry which is preliminary data.</text>
</comment>
<protein>
    <submittedName>
        <fullName evidence="1">Uncharacterized protein</fullName>
    </submittedName>
</protein>
<organism evidence="1 2">
    <name type="scientific">Bugula neritina</name>
    <name type="common">Brown bryozoan</name>
    <name type="synonym">Sertularia neritina</name>
    <dbReference type="NCBI Taxonomy" id="10212"/>
    <lineage>
        <taxon>Eukaryota</taxon>
        <taxon>Metazoa</taxon>
        <taxon>Spiralia</taxon>
        <taxon>Lophotrochozoa</taxon>
        <taxon>Bryozoa</taxon>
        <taxon>Gymnolaemata</taxon>
        <taxon>Cheilostomatida</taxon>
        <taxon>Flustrina</taxon>
        <taxon>Buguloidea</taxon>
        <taxon>Bugulidae</taxon>
        <taxon>Bugula</taxon>
    </lineage>
</organism>
<name>A0A7J7J3V7_BUGNE</name>
<dbReference type="AlphaFoldDB" id="A0A7J7J3V7"/>
<reference evidence="1" key="1">
    <citation type="submission" date="2020-06" db="EMBL/GenBank/DDBJ databases">
        <title>Draft genome of Bugula neritina, a colonial animal packing powerful symbionts and potential medicines.</title>
        <authorList>
            <person name="Rayko M."/>
        </authorList>
    </citation>
    <scope>NUCLEOTIDE SEQUENCE [LARGE SCALE GENOMIC DNA]</scope>
    <source>
        <strain evidence="1">Kwan_BN1</strain>
    </source>
</reference>
<evidence type="ECO:0000313" key="1">
    <source>
        <dbReference type="EMBL" id="KAF6020336.1"/>
    </source>
</evidence>
<accession>A0A7J7J3V7</accession>
<proteinExistence type="predicted"/>
<keyword evidence="2" id="KW-1185">Reference proteome</keyword>
<dbReference type="EMBL" id="VXIV02003179">
    <property type="protein sequence ID" value="KAF6020336.1"/>
    <property type="molecule type" value="Genomic_DNA"/>
</dbReference>
<gene>
    <name evidence="1" type="ORF">EB796_021308</name>
</gene>
<dbReference type="Proteomes" id="UP000593567">
    <property type="component" value="Unassembled WGS sequence"/>
</dbReference>
<evidence type="ECO:0000313" key="2">
    <source>
        <dbReference type="Proteomes" id="UP000593567"/>
    </source>
</evidence>